<evidence type="ECO:0000313" key="5">
    <source>
        <dbReference type="Proteomes" id="UP001205748"/>
    </source>
</evidence>
<dbReference type="Pfam" id="PF03323">
    <property type="entry name" value="GerA"/>
    <property type="match status" value="1"/>
</dbReference>
<comment type="caution">
    <text evidence="4">The sequence shown here is derived from an EMBL/GenBank/DDBJ whole genome shotgun (WGS) entry which is preliminary data.</text>
</comment>
<name>A0AAE3KZU9_9FIRM</name>
<feature type="transmembrane region" description="Helical" evidence="3">
    <location>
        <begin position="442"/>
        <end position="465"/>
    </location>
</feature>
<dbReference type="GO" id="GO:0009847">
    <property type="term" value="P:spore germination"/>
    <property type="evidence" value="ECO:0007669"/>
    <property type="project" value="InterPro"/>
</dbReference>
<evidence type="ECO:0000256" key="2">
    <source>
        <dbReference type="ARBA" id="ARBA00023136"/>
    </source>
</evidence>
<gene>
    <name evidence="4" type="ORF">NSA47_12305</name>
</gene>
<comment type="similarity">
    <text evidence="1">Belongs to the GerABKA family.</text>
</comment>
<accession>A0AAE3KZU9</accession>
<keyword evidence="5" id="KW-1185">Reference proteome</keyword>
<protein>
    <submittedName>
        <fullName evidence="4">Spore germination protein</fullName>
    </submittedName>
</protein>
<evidence type="ECO:0000313" key="4">
    <source>
        <dbReference type="EMBL" id="MCR1899760.1"/>
    </source>
</evidence>
<evidence type="ECO:0000256" key="1">
    <source>
        <dbReference type="ARBA" id="ARBA00005278"/>
    </source>
</evidence>
<dbReference type="EMBL" id="JANKAS010000013">
    <property type="protein sequence ID" value="MCR1899760.1"/>
    <property type="molecule type" value="Genomic_DNA"/>
</dbReference>
<feature type="transmembrane region" description="Helical" evidence="3">
    <location>
        <begin position="319"/>
        <end position="341"/>
    </location>
</feature>
<dbReference type="PANTHER" id="PTHR22550:SF5">
    <property type="entry name" value="LEUCINE ZIPPER PROTEIN 4"/>
    <property type="match status" value="1"/>
</dbReference>
<proteinExistence type="inferred from homology"/>
<feature type="transmembrane region" description="Helical" evidence="3">
    <location>
        <begin position="409"/>
        <end position="430"/>
    </location>
</feature>
<dbReference type="GO" id="GO:0016020">
    <property type="term" value="C:membrane"/>
    <property type="evidence" value="ECO:0007669"/>
    <property type="project" value="InterPro"/>
</dbReference>
<dbReference type="InterPro" id="IPR004995">
    <property type="entry name" value="Spore_Ger"/>
</dbReference>
<sequence>MRKLFRVKKYNELKKQNQEIDKTQEKVLEEIPYSIEGIKEKLRKIFLNSSDFVLRELITEQNQQKIMIAYIDGLSDKNMLTQNILQPIMNNRQQIIQAFSKGNQEIFRYVKYDLLYSCEMEDTKDFQSSVEYILSGDTLLYIEGQQIALKLCTKGWEQRGIEQPETEMVIRGPREGFTETLRINTSMIRRIIKNPNLKFEQMMLGEQTRTDVCICYIQGIASDVIIQTVRNRLQQIKIDAILESGYIEEFIEDAPYSVFSTVGNSEKPDVVAGKLLEGRIAILCDGTPFVLTVPYLFIESLQSPSDYYSRSYISSFTRLLRFLSLLITIFAPTLYVALLGFHLGSIPFSLLLSIAADREGVPFPAFVEALIMIIFFELLREAGVRMPKVVGQAVSIVGALILGEAAVDAGLASNLLVIVVSLMAITSFIVTPQPDGIMFIRLSLLVAANILGFMGIILSTFVFVAHMCDLKSFGVPYLSPFAPLDTMGLTDTYIRAPWWAMLKRPKVILWGNREELENRVQSTNTTLQNKSK</sequence>
<dbReference type="PIRSF" id="PIRSF005690">
    <property type="entry name" value="GerBA"/>
    <property type="match status" value="1"/>
</dbReference>
<organism evidence="4 5">
    <name type="scientific">Irregularibacter muris</name>
    <dbReference type="NCBI Taxonomy" id="1796619"/>
    <lineage>
        <taxon>Bacteria</taxon>
        <taxon>Bacillati</taxon>
        <taxon>Bacillota</taxon>
        <taxon>Clostridia</taxon>
        <taxon>Eubacteriales</taxon>
        <taxon>Eubacteriaceae</taxon>
        <taxon>Irregularibacter</taxon>
    </lineage>
</organism>
<dbReference type="PANTHER" id="PTHR22550">
    <property type="entry name" value="SPORE GERMINATION PROTEIN"/>
    <property type="match status" value="1"/>
</dbReference>
<keyword evidence="3" id="KW-0812">Transmembrane</keyword>
<keyword evidence="2 3" id="KW-0472">Membrane</keyword>
<dbReference type="AlphaFoldDB" id="A0AAE3KZU9"/>
<feature type="transmembrane region" description="Helical" evidence="3">
    <location>
        <begin position="361"/>
        <end position="379"/>
    </location>
</feature>
<reference evidence="4" key="1">
    <citation type="submission" date="2022-07" db="EMBL/GenBank/DDBJ databases">
        <title>Enhanced cultured diversity of the mouse gut microbiota enables custom-made synthetic communities.</title>
        <authorList>
            <person name="Afrizal A."/>
        </authorList>
    </citation>
    <scope>NUCLEOTIDE SEQUENCE</scope>
    <source>
        <strain evidence="4">DSM 28593</strain>
    </source>
</reference>
<dbReference type="RefSeq" id="WP_257532439.1">
    <property type="nucleotide sequence ID" value="NZ_JANKAS010000013.1"/>
</dbReference>
<dbReference type="Proteomes" id="UP001205748">
    <property type="component" value="Unassembled WGS sequence"/>
</dbReference>
<evidence type="ECO:0000256" key="3">
    <source>
        <dbReference type="SAM" id="Phobius"/>
    </source>
</evidence>
<dbReference type="InterPro" id="IPR050768">
    <property type="entry name" value="UPF0353/GerABKA_families"/>
</dbReference>
<keyword evidence="3" id="KW-1133">Transmembrane helix</keyword>